<dbReference type="PANTHER" id="PTHR17490">
    <property type="entry name" value="SUA5"/>
    <property type="match status" value="1"/>
</dbReference>
<keyword evidence="4" id="KW-0963">Cytoplasm</keyword>
<sequence>MGGIESESRSKMKIIKTDKNLKDHLKAARTILEGGGIVLYPTDTLYGLGVNAFNEEAVKRLYRLKRRPLNKPISICLHDTKWIRKVAHINPKIERLITKLLPGPFTIILKKKNTVPQILTGGTEKIGIRIPDNIISRELSKEFPITSTSANISGMKTHNNIRDIIQQIGEVDLAIDAGPLKGGASTVIDLTTDPPKILRKGADIEKIKKIIEGVRA</sequence>
<dbReference type="InterPro" id="IPR017945">
    <property type="entry name" value="DHBP_synth_RibB-like_a/b_dom"/>
</dbReference>
<dbReference type="Gene3D" id="3.90.870.10">
    <property type="entry name" value="DHBP synthase"/>
    <property type="match status" value="1"/>
</dbReference>
<evidence type="ECO:0000256" key="10">
    <source>
        <dbReference type="ARBA" id="ARBA00029774"/>
    </source>
</evidence>
<evidence type="ECO:0000256" key="9">
    <source>
        <dbReference type="ARBA" id="ARBA00022840"/>
    </source>
</evidence>
<evidence type="ECO:0000259" key="12">
    <source>
        <dbReference type="PROSITE" id="PS51163"/>
    </source>
</evidence>
<protein>
    <recommendedName>
        <fullName evidence="10">L-threonylcarbamoyladenylate synthase</fullName>
        <ecNumber evidence="3">2.7.7.87</ecNumber>
    </recommendedName>
    <alternativeName>
        <fullName evidence="10">L-threonylcarbamoyladenylate synthase</fullName>
    </alternativeName>
</protein>
<name>A0ABM7YFA2_9EURY</name>
<evidence type="ECO:0000313" key="13">
    <source>
        <dbReference type="EMBL" id="BDH80052.1"/>
    </source>
</evidence>
<dbReference type="InterPro" id="IPR050156">
    <property type="entry name" value="TC-AMP_synthase_SUA5"/>
</dbReference>
<dbReference type="NCBIfam" id="TIGR00057">
    <property type="entry name" value="L-threonylcarbamoyladenylate synthase"/>
    <property type="match status" value="1"/>
</dbReference>
<evidence type="ECO:0000256" key="11">
    <source>
        <dbReference type="ARBA" id="ARBA00048366"/>
    </source>
</evidence>
<keyword evidence="5" id="KW-0808">Transferase</keyword>
<dbReference type="PANTHER" id="PTHR17490:SF16">
    <property type="entry name" value="THREONYLCARBAMOYL-AMP SYNTHASE"/>
    <property type="match status" value="1"/>
</dbReference>
<comment type="subcellular location">
    <subcellularLocation>
        <location evidence="1">Cytoplasm</location>
    </subcellularLocation>
</comment>
<keyword evidence="6" id="KW-0819">tRNA processing</keyword>
<dbReference type="Proteomes" id="UP000831817">
    <property type="component" value="Chromosome"/>
</dbReference>
<dbReference type="Pfam" id="PF01300">
    <property type="entry name" value="Sua5_yciO_yrdC"/>
    <property type="match status" value="1"/>
</dbReference>
<keyword evidence="7" id="KW-0548">Nucleotidyltransferase</keyword>
<dbReference type="InterPro" id="IPR006070">
    <property type="entry name" value="Sua5-like_dom"/>
</dbReference>
<evidence type="ECO:0000256" key="2">
    <source>
        <dbReference type="ARBA" id="ARBA00007663"/>
    </source>
</evidence>
<feature type="domain" description="YrdC-like" evidence="12">
    <location>
        <begin position="22"/>
        <end position="203"/>
    </location>
</feature>
<evidence type="ECO:0000256" key="8">
    <source>
        <dbReference type="ARBA" id="ARBA00022741"/>
    </source>
</evidence>
<keyword evidence="9" id="KW-0067">ATP-binding</keyword>
<organism evidence="13 14">
    <name type="scientific">Methanothermobacter tenebrarum</name>
    <dbReference type="NCBI Taxonomy" id="680118"/>
    <lineage>
        <taxon>Archaea</taxon>
        <taxon>Methanobacteriati</taxon>
        <taxon>Methanobacteriota</taxon>
        <taxon>Methanomada group</taxon>
        <taxon>Methanobacteria</taxon>
        <taxon>Methanobacteriales</taxon>
        <taxon>Methanobacteriaceae</taxon>
        <taxon>Methanothermobacter</taxon>
    </lineage>
</organism>
<gene>
    <name evidence="13" type="ORF">MTTB_14310</name>
</gene>
<accession>A0ABM7YFA2</accession>
<evidence type="ECO:0000256" key="4">
    <source>
        <dbReference type="ARBA" id="ARBA00022490"/>
    </source>
</evidence>
<evidence type="ECO:0000256" key="6">
    <source>
        <dbReference type="ARBA" id="ARBA00022694"/>
    </source>
</evidence>
<dbReference type="EC" id="2.7.7.87" evidence="3"/>
<keyword evidence="8" id="KW-0547">Nucleotide-binding</keyword>
<dbReference type="SUPFAM" id="SSF55821">
    <property type="entry name" value="YrdC/RibB"/>
    <property type="match status" value="1"/>
</dbReference>
<comment type="catalytic activity">
    <reaction evidence="11">
        <text>L-threonine + hydrogencarbonate + ATP = L-threonylcarbamoyladenylate + diphosphate + H2O</text>
        <dbReference type="Rhea" id="RHEA:36407"/>
        <dbReference type="ChEBI" id="CHEBI:15377"/>
        <dbReference type="ChEBI" id="CHEBI:17544"/>
        <dbReference type="ChEBI" id="CHEBI:30616"/>
        <dbReference type="ChEBI" id="CHEBI:33019"/>
        <dbReference type="ChEBI" id="CHEBI:57926"/>
        <dbReference type="ChEBI" id="CHEBI:73682"/>
        <dbReference type="EC" id="2.7.7.87"/>
    </reaction>
</comment>
<dbReference type="PROSITE" id="PS51163">
    <property type="entry name" value="YRDC"/>
    <property type="match status" value="1"/>
</dbReference>
<evidence type="ECO:0000256" key="7">
    <source>
        <dbReference type="ARBA" id="ARBA00022695"/>
    </source>
</evidence>
<proteinExistence type="inferred from homology"/>
<comment type="similarity">
    <text evidence="2">Belongs to the SUA5 family.</text>
</comment>
<reference evidence="13 14" key="1">
    <citation type="submission" date="2022-04" db="EMBL/GenBank/DDBJ databases">
        <title>Complete genome of Methanothermobacter tenebrarum strain RMAS.</title>
        <authorList>
            <person name="Nakamura K."/>
            <person name="Oshima K."/>
            <person name="Hattori M."/>
            <person name="Kamagata Y."/>
            <person name="Takamizawa K."/>
        </authorList>
    </citation>
    <scope>NUCLEOTIDE SEQUENCE [LARGE SCALE GENOMIC DNA]</scope>
    <source>
        <strain evidence="13 14">RMAS</strain>
    </source>
</reference>
<evidence type="ECO:0000313" key="14">
    <source>
        <dbReference type="Proteomes" id="UP000831817"/>
    </source>
</evidence>
<dbReference type="EMBL" id="AP025698">
    <property type="protein sequence ID" value="BDH80052.1"/>
    <property type="molecule type" value="Genomic_DNA"/>
</dbReference>
<evidence type="ECO:0000256" key="1">
    <source>
        <dbReference type="ARBA" id="ARBA00004496"/>
    </source>
</evidence>
<evidence type="ECO:0000256" key="5">
    <source>
        <dbReference type="ARBA" id="ARBA00022679"/>
    </source>
</evidence>
<evidence type="ECO:0000256" key="3">
    <source>
        <dbReference type="ARBA" id="ARBA00012584"/>
    </source>
</evidence>
<keyword evidence="14" id="KW-1185">Reference proteome</keyword>